<evidence type="ECO:0000313" key="2">
    <source>
        <dbReference type="Proteomes" id="UP000724584"/>
    </source>
</evidence>
<proteinExistence type="predicted"/>
<dbReference type="EMBL" id="JAGIZQ010000004">
    <property type="protein sequence ID" value="KAH6631279.1"/>
    <property type="molecule type" value="Genomic_DNA"/>
</dbReference>
<comment type="caution">
    <text evidence="1">The sequence shown here is derived from an EMBL/GenBank/DDBJ whole genome shotgun (WGS) entry which is preliminary data.</text>
</comment>
<reference evidence="1 2" key="1">
    <citation type="journal article" date="2021" name="Nat. Commun.">
        <title>Genetic determinants of endophytism in the Arabidopsis root mycobiome.</title>
        <authorList>
            <person name="Mesny F."/>
            <person name="Miyauchi S."/>
            <person name="Thiergart T."/>
            <person name="Pickel B."/>
            <person name="Atanasova L."/>
            <person name="Karlsson M."/>
            <person name="Huettel B."/>
            <person name="Barry K.W."/>
            <person name="Haridas S."/>
            <person name="Chen C."/>
            <person name="Bauer D."/>
            <person name="Andreopoulos W."/>
            <person name="Pangilinan J."/>
            <person name="LaButti K."/>
            <person name="Riley R."/>
            <person name="Lipzen A."/>
            <person name="Clum A."/>
            <person name="Drula E."/>
            <person name="Henrissat B."/>
            <person name="Kohler A."/>
            <person name="Grigoriev I.V."/>
            <person name="Martin F.M."/>
            <person name="Hacquard S."/>
        </authorList>
    </citation>
    <scope>NUCLEOTIDE SEQUENCE [LARGE SCALE GENOMIC DNA]</scope>
    <source>
        <strain evidence="1 2">MPI-SDFR-AT-0079</strain>
    </source>
</reference>
<organism evidence="1 2">
    <name type="scientific">Chaetomium tenue</name>
    <dbReference type="NCBI Taxonomy" id="1854479"/>
    <lineage>
        <taxon>Eukaryota</taxon>
        <taxon>Fungi</taxon>
        <taxon>Dikarya</taxon>
        <taxon>Ascomycota</taxon>
        <taxon>Pezizomycotina</taxon>
        <taxon>Sordariomycetes</taxon>
        <taxon>Sordariomycetidae</taxon>
        <taxon>Sordariales</taxon>
        <taxon>Chaetomiaceae</taxon>
        <taxon>Chaetomium</taxon>
    </lineage>
</organism>
<name>A0ACB7P4Y5_9PEZI</name>
<gene>
    <name evidence="1" type="ORF">F5144DRAFT_213995</name>
</gene>
<keyword evidence="2" id="KW-1185">Reference proteome</keyword>
<dbReference type="Proteomes" id="UP000724584">
    <property type="component" value="Unassembled WGS sequence"/>
</dbReference>
<protein>
    <submittedName>
        <fullName evidence="1">Uncharacterized protein</fullName>
    </submittedName>
</protein>
<accession>A0ACB7P4Y5</accession>
<evidence type="ECO:0000313" key="1">
    <source>
        <dbReference type="EMBL" id="KAH6631279.1"/>
    </source>
</evidence>
<sequence>MAALMGSLVIAPAGMCCALCILLGGAGRGAVGGWPVCTWMRRTRSIMLFLPVVGCSLFFKGCLSRRRSDTTCIHTRLGREFGTDSASSNGMILLGLWECGLPVTVMSCHAPAWTHPSVVTFTADRNDASTNSIDARCSHARSQQPPTGKAAFP</sequence>